<keyword evidence="1" id="KW-1185">Reference proteome</keyword>
<protein>
    <submittedName>
        <fullName evidence="2">Secreted protein</fullName>
    </submittedName>
</protein>
<dbReference type="WBParaSite" id="Hba_04546">
    <property type="protein sequence ID" value="Hba_04546"/>
    <property type="gene ID" value="Hba_04546"/>
</dbReference>
<reference evidence="2" key="1">
    <citation type="submission" date="2016-11" db="UniProtKB">
        <authorList>
            <consortium name="WormBaseParasite"/>
        </authorList>
    </citation>
    <scope>IDENTIFICATION</scope>
</reference>
<accession>A0A1I7WHS0</accession>
<proteinExistence type="predicted"/>
<dbReference type="AlphaFoldDB" id="A0A1I7WHS0"/>
<evidence type="ECO:0000313" key="1">
    <source>
        <dbReference type="Proteomes" id="UP000095283"/>
    </source>
</evidence>
<evidence type="ECO:0000313" key="2">
    <source>
        <dbReference type="WBParaSite" id="Hba_04546"/>
    </source>
</evidence>
<dbReference type="Proteomes" id="UP000095283">
    <property type="component" value="Unplaced"/>
</dbReference>
<name>A0A1I7WHS0_HETBA</name>
<sequence>MICTYFSLISRNVNVSVHLLQIFIRTHTKHFDQSCKLVSRLWFVLVNFDHIRNDRKTGANFSLHHRLFVQHNGVHRTSLYVLEDVFLKYVGIDSLWVEHLRILAHVALGTVADVVHNVSASATLFEVDGFGDCSFFSFRYNGVGNLTVSFDGLFDGSKIFVFFLNNNLTLHLHIFFISATNSLLI</sequence>
<organism evidence="1 2">
    <name type="scientific">Heterorhabditis bacteriophora</name>
    <name type="common">Entomopathogenic nematode worm</name>
    <dbReference type="NCBI Taxonomy" id="37862"/>
    <lineage>
        <taxon>Eukaryota</taxon>
        <taxon>Metazoa</taxon>
        <taxon>Ecdysozoa</taxon>
        <taxon>Nematoda</taxon>
        <taxon>Chromadorea</taxon>
        <taxon>Rhabditida</taxon>
        <taxon>Rhabditina</taxon>
        <taxon>Rhabditomorpha</taxon>
        <taxon>Strongyloidea</taxon>
        <taxon>Heterorhabditidae</taxon>
        <taxon>Heterorhabditis</taxon>
    </lineage>
</organism>